<accession>A0A1Y5TRH5</accession>
<dbReference type="SMART" id="SM01092">
    <property type="entry name" value="CO_deh_flav_C"/>
    <property type="match status" value="1"/>
</dbReference>
<dbReference type="Gene3D" id="3.30.465.10">
    <property type="match status" value="1"/>
</dbReference>
<dbReference type="InterPro" id="IPR051312">
    <property type="entry name" value="Diverse_Substr_Oxidored"/>
</dbReference>
<keyword evidence="6" id="KW-1185">Reference proteome</keyword>
<dbReference type="PANTHER" id="PTHR42659">
    <property type="entry name" value="XANTHINE DEHYDROGENASE SUBUNIT C-RELATED"/>
    <property type="match status" value="1"/>
</dbReference>
<evidence type="ECO:0000259" key="4">
    <source>
        <dbReference type="PROSITE" id="PS51387"/>
    </source>
</evidence>
<protein>
    <submittedName>
        <fullName evidence="5">Carbon monoxide dehydrogenase medium chain</fullName>
        <ecNumber evidence="5">1.2.7.4</ecNumber>
    </submittedName>
</protein>
<dbReference type="Pfam" id="PF00941">
    <property type="entry name" value="FAD_binding_5"/>
    <property type="match status" value="1"/>
</dbReference>
<gene>
    <name evidence="5" type="primary">coxM_3</name>
    <name evidence="5" type="ORF">TRL7639_03970</name>
</gene>
<feature type="domain" description="FAD-binding PCMH-type" evidence="4">
    <location>
        <begin position="1"/>
        <end position="173"/>
    </location>
</feature>
<keyword evidence="1" id="KW-0285">Flavoprotein</keyword>
<dbReference type="InterPro" id="IPR036683">
    <property type="entry name" value="CO_DH_flav_C_dom_sf"/>
</dbReference>
<dbReference type="InterPro" id="IPR002346">
    <property type="entry name" value="Mopterin_DH_FAD-bd"/>
</dbReference>
<evidence type="ECO:0000256" key="1">
    <source>
        <dbReference type="ARBA" id="ARBA00022630"/>
    </source>
</evidence>
<dbReference type="PROSITE" id="PS51387">
    <property type="entry name" value="FAD_PCMH"/>
    <property type="match status" value="1"/>
</dbReference>
<dbReference type="InterPro" id="IPR016167">
    <property type="entry name" value="FAD-bd_PCMH_sub1"/>
</dbReference>
<dbReference type="PANTHER" id="PTHR42659:SF2">
    <property type="entry name" value="XANTHINE DEHYDROGENASE SUBUNIT C-RELATED"/>
    <property type="match status" value="1"/>
</dbReference>
<dbReference type="Gene3D" id="3.30.390.50">
    <property type="entry name" value="CO dehydrogenase flavoprotein, C-terminal domain"/>
    <property type="match status" value="1"/>
</dbReference>
<dbReference type="Gene3D" id="3.30.43.10">
    <property type="entry name" value="Uridine Diphospho-n-acetylenolpyruvylglucosamine Reductase, domain 2"/>
    <property type="match status" value="1"/>
</dbReference>
<dbReference type="GO" id="GO:0043885">
    <property type="term" value="F:anaerobic carbon-monoxide dehydrogenase activity"/>
    <property type="evidence" value="ECO:0007669"/>
    <property type="project" value="UniProtKB-EC"/>
</dbReference>
<dbReference type="EC" id="1.2.7.4" evidence="5"/>
<keyword evidence="2" id="KW-0274">FAD</keyword>
<evidence type="ECO:0000256" key="3">
    <source>
        <dbReference type="ARBA" id="ARBA00023002"/>
    </source>
</evidence>
<organism evidence="5 6">
    <name type="scientific">Falsiruegeria litorea R37</name>
    <dbReference type="NCBI Taxonomy" id="1200284"/>
    <lineage>
        <taxon>Bacteria</taxon>
        <taxon>Pseudomonadati</taxon>
        <taxon>Pseudomonadota</taxon>
        <taxon>Alphaproteobacteria</taxon>
        <taxon>Rhodobacterales</taxon>
        <taxon>Roseobacteraceae</taxon>
        <taxon>Falsiruegeria</taxon>
    </lineage>
</organism>
<dbReference type="Pfam" id="PF03450">
    <property type="entry name" value="CO_deh_flav_C"/>
    <property type="match status" value="1"/>
</dbReference>
<evidence type="ECO:0000256" key="2">
    <source>
        <dbReference type="ARBA" id="ARBA00022827"/>
    </source>
</evidence>
<sequence>MNYHSPASFAEASALAVNADGVTRFLAGGTDVLVQLRADIVTPDTLIDIKKIDGVSDIKQNDDGSWTLGVAVTGAEMTEHASLSQDWPGVVEAMDLVGSTQVQGRATLTGNLCNGSPAADSVPAMVAAGVTVTVTSADGSREVAVEDIPTGPGRTSLTKGELVSAVNIPARSANAGDAYLRFIPRTEMDIAVVGVAVSLRLDGDTVTEARVCLGAVAPTVLLVQDCADAIIGSTLDDAALDALAAAASAACNPITDKRGTVEFRTDVAGVLAKRAAKIAYARAKGETVKGDHA</sequence>
<evidence type="ECO:0000313" key="5">
    <source>
        <dbReference type="EMBL" id="SLN68335.1"/>
    </source>
</evidence>
<proteinExistence type="predicted"/>
<dbReference type="RefSeq" id="WP_085797591.1">
    <property type="nucleotide sequence ID" value="NZ_FWFO01000004.1"/>
</dbReference>
<dbReference type="InterPro" id="IPR016169">
    <property type="entry name" value="FAD-bd_PCMH_sub2"/>
</dbReference>
<dbReference type="Proteomes" id="UP000193077">
    <property type="component" value="Unassembled WGS sequence"/>
</dbReference>
<dbReference type="GO" id="GO:0071949">
    <property type="term" value="F:FAD binding"/>
    <property type="evidence" value="ECO:0007669"/>
    <property type="project" value="InterPro"/>
</dbReference>
<dbReference type="EMBL" id="FWFO01000004">
    <property type="protein sequence ID" value="SLN68335.1"/>
    <property type="molecule type" value="Genomic_DNA"/>
</dbReference>
<dbReference type="InterPro" id="IPR016166">
    <property type="entry name" value="FAD-bd_PCMH"/>
</dbReference>
<dbReference type="InterPro" id="IPR036318">
    <property type="entry name" value="FAD-bd_PCMH-like_sf"/>
</dbReference>
<dbReference type="OrthoDB" id="9814706at2"/>
<dbReference type="SUPFAM" id="SSF56176">
    <property type="entry name" value="FAD-binding/transporter-associated domain-like"/>
    <property type="match status" value="1"/>
</dbReference>
<evidence type="ECO:0000313" key="6">
    <source>
        <dbReference type="Proteomes" id="UP000193077"/>
    </source>
</evidence>
<reference evidence="5 6" key="1">
    <citation type="submission" date="2017-03" db="EMBL/GenBank/DDBJ databases">
        <authorList>
            <person name="Afonso C.L."/>
            <person name="Miller P.J."/>
            <person name="Scott M.A."/>
            <person name="Spackman E."/>
            <person name="Goraichik I."/>
            <person name="Dimitrov K.M."/>
            <person name="Suarez D.L."/>
            <person name="Swayne D.E."/>
        </authorList>
    </citation>
    <scope>NUCLEOTIDE SEQUENCE [LARGE SCALE GENOMIC DNA]</scope>
    <source>
        <strain evidence="5 6">CECT 7639</strain>
    </source>
</reference>
<name>A0A1Y5TRH5_9RHOB</name>
<dbReference type="SUPFAM" id="SSF55447">
    <property type="entry name" value="CO dehydrogenase flavoprotein C-terminal domain-like"/>
    <property type="match status" value="1"/>
</dbReference>
<dbReference type="InterPro" id="IPR005107">
    <property type="entry name" value="CO_DH_flav_C"/>
</dbReference>
<keyword evidence="3 5" id="KW-0560">Oxidoreductase</keyword>
<dbReference type="AlphaFoldDB" id="A0A1Y5TRH5"/>